<feature type="transmembrane region" description="Helical" evidence="1">
    <location>
        <begin position="12"/>
        <end position="38"/>
    </location>
</feature>
<accession>A0A481Z3Z2</accession>
<keyword evidence="1" id="KW-0812">Transmembrane</keyword>
<reference evidence="2" key="1">
    <citation type="journal article" date="2019" name="MBio">
        <title>Virus Genomes from Deep Sea Sediments Expand the Ocean Megavirome and Support Independent Origins of Viral Gigantism.</title>
        <authorList>
            <person name="Backstrom D."/>
            <person name="Yutin N."/>
            <person name="Jorgensen S.L."/>
            <person name="Dharamshi J."/>
            <person name="Homa F."/>
            <person name="Zaremba-Niedwiedzka K."/>
            <person name="Spang A."/>
            <person name="Wolf Y.I."/>
            <person name="Koonin E.V."/>
            <person name="Ettema T.J."/>
        </authorList>
    </citation>
    <scope>NUCLEOTIDE SEQUENCE</scope>
</reference>
<keyword evidence="1" id="KW-1133">Transmembrane helix</keyword>
<protein>
    <submittedName>
        <fullName evidence="2">Uncharacterized protein</fullName>
    </submittedName>
</protein>
<feature type="transmembrane region" description="Helical" evidence="1">
    <location>
        <begin position="50"/>
        <end position="71"/>
    </location>
</feature>
<organism evidence="2">
    <name type="scientific">Pithovirus LCPAC104</name>
    <dbReference type="NCBI Taxonomy" id="2506589"/>
    <lineage>
        <taxon>Viruses</taxon>
        <taxon>Pithoviruses</taxon>
    </lineage>
</organism>
<evidence type="ECO:0000256" key="1">
    <source>
        <dbReference type="SAM" id="Phobius"/>
    </source>
</evidence>
<sequence length="113" mass="12884">MREDFDLGVSIISSFTISILLAPFSIGFFIFLISIILLEIVYASSNKWRIKYRAAIIVAAILGFIIGRTVIQDEDILRGGYKDNMITNKMADFLPGLDPDIKKRYMNKKSKFQ</sequence>
<gene>
    <name evidence="2" type="ORF">LCPAC104_00700</name>
</gene>
<name>A0A481Z3Z2_9VIRU</name>
<proteinExistence type="predicted"/>
<keyword evidence="1" id="KW-0472">Membrane</keyword>
<dbReference type="EMBL" id="MK500494">
    <property type="protein sequence ID" value="QBK90574.1"/>
    <property type="molecule type" value="Genomic_DNA"/>
</dbReference>
<evidence type="ECO:0000313" key="2">
    <source>
        <dbReference type="EMBL" id="QBK90574.1"/>
    </source>
</evidence>